<organism evidence="2 3">
    <name type="scientific">Pseudotamlana haliotis</name>
    <dbReference type="NCBI Taxonomy" id="2614804"/>
    <lineage>
        <taxon>Bacteria</taxon>
        <taxon>Pseudomonadati</taxon>
        <taxon>Bacteroidota</taxon>
        <taxon>Flavobacteriia</taxon>
        <taxon>Flavobacteriales</taxon>
        <taxon>Flavobacteriaceae</taxon>
        <taxon>Pseudotamlana</taxon>
    </lineage>
</organism>
<proteinExistence type="predicted"/>
<name>A0A6N6M998_9FLAO</name>
<sequence length="131" mass="14922">MKTILSYSAELLVLSFLSITFLMSFYDKVSDWKGQVFFLEDYFSKTFVPPFIPGILVFIIILEALATAFCSFGIYQIIAYQETLYALLGCIVSCVILLIFLFGQRIAKNFDGARNITIYFILAVFGVYLLQ</sequence>
<comment type="caution">
    <text evidence="2">The sequence shown here is derived from an EMBL/GenBank/DDBJ whole genome shotgun (WGS) entry which is preliminary data.</text>
</comment>
<dbReference type="EMBL" id="WAAT01000051">
    <property type="protein sequence ID" value="KAB1066778.1"/>
    <property type="molecule type" value="Genomic_DNA"/>
</dbReference>
<evidence type="ECO:0000313" key="2">
    <source>
        <dbReference type="EMBL" id="KAB1066778.1"/>
    </source>
</evidence>
<evidence type="ECO:0000313" key="3">
    <source>
        <dbReference type="Proteomes" id="UP000441333"/>
    </source>
</evidence>
<reference evidence="2 3" key="1">
    <citation type="submission" date="2019-09" db="EMBL/GenBank/DDBJ databases">
        <authorList>
            <person name="Cao W.R."/>
        </authorList>
    </citation>
    <scope>NUCLEOTIDE SEQUENCE [LARGE SCALE GENOMIC DNA]</scope>
    <source>
        <strain evidence="2 3">B1N29</strain>
    </source>
</reference>
<feature type="transmembrane region" description="Helical" evidence="1">
    <location>
        <begin position="84"/>
        <end position="106"/>
    </location>
</feature>
<dbReference type="AlphaFoldDB" id="A0A6N6M998"/>
<dbReference type="Proteomes" id="UP000441333">
    <property type="component" value="Unassembled WGS sequence"/>
</dbReference>
<protein>
    <submittedName>
        <fullName evidence="2">DoxX family protein</fullName>
    </submittedName>
</protein>
<keyword evidence="1" id="KW-1133">Transmembrane helix</keyword>
<keyword evidence="1" id="KW-0472">Membrane</keyword>
<gene>
    <name evidence="2" type="ORF">F6U93_13055</name>
</gene>
<feature type="transmembrane region" description="Helical" evidence="1">
    <location>
        <begin position="46"/>
        <end position="72"/>
    </location>
</feature>
<feature type="transmembrane region" description="Helical" evidence="1">
    <location>
        <begin position="112"/>
        <end position="130"/>
    </location>
</feature>
<keyword evidence="1" id="KW-0812">Transmembrane</keyword>
<keyword evidence="3" id="KW-1185">Reference proteome</keyword>
<accession>A0A6N6M998</accession>
<feature type="transmembrane region" description="Helical" evidence="1">
    <location>
        <begin position="7"/>
        <end position="26"/>
    </location>
</feature>
<evidence type="ECO:0000256" key="1">
    <source>
        <dbReference type="SAM" id="Phobius"/>
    </source>
</evidence>
<dbReference type="RefSeq" id="WP_150940552.1">
    <property type="nucleotide sequence ID" value="NZ_WAAT01000051.1"/>
</dbReference>